<proteinExistence type="predicted"/>
<keyword evidence="2" id="KW-1185">Reference proteome</keyword>
<dbReference type="OrthoDB" id="3815724at2"/>
<sequence>MAGRGRIRCSPVLRDWQAVGIGRPTTDLAFPGVRATPSGVVVPRALLDAYLVGRPGDRRALTRALVAEELAVLVFQWPGYAGFNSPAGNENVRRRARAFAARHLAGGPRGV</sequence>
<evidence type="ECO:0000313" key="1">
    <source>
        <dbReference type="EMBL" id="TDC77646.1"/>
    </source>
</evidence>
<organism evidence="1 2">
    <name type="scientific">Streptomyces hainanensis</name>
    <dbReference type="NCBI Taxonomy" id="402648"/>
    <lineage>
        <taxon>Bacteria</taxon>
        <taxon>Bacillati</taxon>
        <taxon>Actinomycetota</taxon>
        <taxon>Actinomycetes</taxon>
        <taxon>Kitasatosporales</taxon>
        <taxon>Streptomycetaceae</taxon>
        <taxon>Streptomyces</taxon>
    </lineage>
</organism>
<dbReference type="Proteomes" id="UP000295345">
    <property type="component" value="Unassembled WGS sequence"/>
</dbReference>
<comment type="caution">
    <text evidence="1">The sequence shown here is derived from an EMBL/GenBank/DDBJ whole genome shotgun (WGS) entry which is preliminary data.</text>
</comment>
<dbReference type="EMBL" id="SMKI01000049">
    <property type="protein sequence ID" value="TDC77646.1"/>
    <property type="molecule type" value="Genomic_DNA"/>
</dbReference>
<gene>
    <name evidence="1" type="ORF">E1283_06755</name>
</gene>
<accession>A0A4R4TM04</accession>
<reference evidence="1 2" key="1">
    <citation type="submission" date="2019-03" db="EMBL/GenBank/DDBJ databases">
        <title>Draft genome sequences of novel Actinobacteria.</title>
        <authorList>
            <person name="Sahin N."/>
            <person name="Ay H."/>
            <person name="Saygin H."/>
        </authorList>
    </citation>
    <scope>NUCLEOTIDE SEQUENCE [LARGE SCALE GENOMIC DNA]</scope>
    <source>
        <strain evidence="1 2">DSM 41900</strain>
    </source>
</reference>
<dbReference type="RefSeq" id="WP_132816972.1">
    <property type="nucleotide sequence ID" value="NZ_SMKI01000049.1"/>
</dbReference>
<evidence type="ECO:0000313" key="2">
    <source>
        <dbReference type="Proteomes" id="UP000295345"/>
    </source>
</evidence>
<dbReference type="AlphaFoldDB" id="A0A4R4TM04"/>
<protein>
    <submittedName>
        <fullName evidence="1">Uncharacterized protein</fullName>
    </submittedName>
</protein>
<name>A0A4R4TM04_9ACTN</name>